<dbReference type="Gene3D" id="3.30.2310.20">
    <property type="entry name" value="RelE-like"/>
    <property type="match status" value="1"/>
</dbReference>
<evidence type="ECO:0000256" key="1">
    <source>
        <dbReference type="ARBA" id="ARBA00008172"/>
    </source>
</evidence>
<sequence length="87" mass="10421">MKNITFALEAFEQFNDWAVEDKKIHRKIVTLINDILREPFTGLGKPEPLKHELSGYWSRRITDEHRLVYEVTETEIIILSCRFHYDD</sequence>
<keyword evidence="9" id="KW-1185">Reference proteome</keyword>
<name>A0A2T1C5J7_9CYAN</name>
<evidence type="ECO:0000256" key="7">
    <source>
        <dbReference type="ARBA" id="ARBA00050056"/>
    </source>
</evidence>
<organism evidence="8 9">
    <name type="scientific">Merismopedia glauca CCAP 1448/3</name>
    <dbReference type="NCBI Taxonomy" id="1296344"/>
    <lineage>
        <taxon>Bacteria</taxon>
        <taxon>Bacillati</taxon>
        <taxon>Cyanobacteriota</taxon>
        <taxon>Cyanophyceae</taxon>
        <taxon>Synechococcales</taxon>
        <taxon>Merismopediaceae</taxon>
        <taxon>Merismopedia</taxon>
    </lineage>
</organism>
<dbReference type="OrthoDB" id="9801102at2"/>
<dbReference type="RefSeq" id="WP_106288089.1">
    <property type="nucleotide sequence ID" value="NZ_CAWNTC010000250.1"/>
</dbReference>
<evidence type="ECO:0000256" key="2">
    <source>
        <dbReference type="ARBA" id="ARBA00022649"/>
    </source>
</evidence>
<dbReference type="Pfam" id="PF06769">
    <property type="entry name" value="YoeB_toxin"/>
    <property type="match status" value="1"/>
</dbReference>
<evidence type="ECO:0000256" key="4">
    <source>
        <dbReference type="ARBA" id="ARBA00022759"/>
    </source>
</evidence>
<dbReference type="GO" id="GO:0004519">
    <property type="term" value="F:endonuclease activity"/>
    <property type="evidence" value="ECO:0007669"/>
    <property type="project" value="UniProtKB-KW"/>
</dbReference>
<comment type="caution">
    <text evidence="8">The sequence shown here is derived from an EMBL/GenBank/DDBJ whole genome shotgun (WGS) entry which is preliminary data.</text>
</comment>
<dbReference type="GO" id="GO:0016787">
    <property type="term" value="F:hydrolase activity"/>
    <property type="evidence" value="ECO:0007669"/>
    <property type="project" value="UniProtKB-KW"/>
</dbReference>
<evidence type="ECO:0000313" key="8">
    <source>
        <dbReference type="EMBL" id="PSB03555.1"/>
    </source>
</evidence>
<dbReference type="AlphaFoldDB" id="A0A2T1C5J7"/>
<dbReference type="EMBL" id="PVWJ01000029">
    <property type="protein sequence ID" value="PSB03555.1"/>
    <property type="molecule type" value="Genomic_DNA"/>
</dbReference>
<comment type="similarity">
    <text evidence="1">Belongs to the YoeB family.</text>
</comment>
<dbReference type="GO" id="GO:0006401">
    <property type="term" value="P:RNA catabolic process"/>
    <property type="evidence" value="ECO:0007669"/>
    <property type="project" value="InterPro"/>
</dbReference>
<evidence type="ECO:0000256" key="5">
    <source>
        <dbReference type="ARBA" id="ARBA00022801"/>
    </source>
</evidence>
<dbReference type="InterPro" id="IPR009614">
    <property type="entry name" value="YoeB_toxin"/>
</dbReference>
<proteinExistence type="inferred from homology"/>
<gene>
    <name evidence="8" type="ORF">C7B64_07845</name>
</gene>
<keyword evidence="2" id="KW-1277">Toxin-antitoxin system</keyword>
<dbReference type="SUPFAM" id="SSF143011">
    <property type="entry name" value="RelE-like"/>
    <property type="match status" value="1"/>
</dbReference>
<dbReference type="InterPro" id="IPR035093">
    <property type="entry name" value="RelE/ParE_toxin_dom_sf"/>
</dbReference>
<dbReference type="PANTHER" id="PTHR38039">
    <property type="entry name" value="TOXIN YOEB"/>
    <property type="match status" value="1"/>
</dbReference>
<protein>
    <recommendedName>
        <fullName evidence="7">Endoribonuclease YoeB</fullName>
    </recommendedName>
    <alternativeName>
        <fullName evidence="6">Putative mRNA interferase YoeB</fullName>
    </alternativeName>
</protein>
<reference evidence="8 9" key="2">
    <citation type="submission" date="2018-03" db="EMBL/GenBank/DDBJ databases">
        <title>The ancient ancestry and fast evolution of plastids.</title>
        <authorList>
            <person name="Moore K.R."/>
            <person name="Magnabosco C."/>
            <person name="Momper L."/>
            <person name="Gold D.A."/>
            <person name="Bosak T."/>
            <person name="Fournier G.P."/>
        </authorList>
    </citation>
    <scope>NUCLEOTIDE SEQUENCE [LARGE SCALE GENOMIC DNA]</scope>
    <source>
        <strain evidence="8 9">CCAP 1448/3</strain>
    </source>
</reference>
<keyword evidence="5" id="KW-0378">Hydrolase</keyword>
<dbReference type="PANTHER" id="PTHR38039:SF1">
    <property type="entry name" value="TOXIN YOEB"/>
    <property type="match status" value="1"/>
</dbReference>
<evidence type="ECO:0000256" key="3">
    <source>
        <dbReference type="ARBA" id="ARBA00022722"/>
    </source>
</evidence>
<keyword evidence="3" id="KW-0540">Nuclease</keyword>
<evidence type="ECO:0000313" key="9">
    <source>
        <dbReference type="Proteomes" id="UP000238762"/>
    </source>
</evidence>
<keyword evidence="4" id="KW-0255">Endonuclease</keyword>
<evidence type="ECO:0000256" key="6">
    <source>
        <dbReference type="ARBA" id="ARBA00030388"/>
    </source>
</evidence>
<accession>A0A2T1C5J7</accession>
<dbReference type="NCBIfam" id="TIGR02116">
    <property type="entry name" value="toxin_Txe_YoeB"/>
    <property type="match status" value="1"/>
</dbReference>
<reference evidence="8 9" key="1">
    <citation type="submission" date="2018-02" db="EMBL/GenBank/DDBJ databases">
        <authorList>
            <person name="Cohen D.B."/>
            <person name="Kent A.D."/>
        </authorList>
    </citation>
    <scope>NUCLEOTIDE SEQUENCE [LARGE SCALE GENOMIC DNA]</scope>
    <source>
        <strain evidence="8 9">CCAP 1448/3</strain>
    </source>
</reference>
<dbReference type="Proteomes" id="UP000238762">
    <property type="component" value="Unassembled WGS sequence"/>
</dbReference>